<evidence type="ECO:0000256" key="1">
    <source>
        <dbReference type="ARBA" id="ARBA00004443"/>
    </source>
</evidence>
<keyword evidence="8" id="KW-0496">Mitochondrion</keyword>
<evidence type="ECO:0000256" key="11">
    <source>
        <dbReference type="ARBA" id="ARBA00031684"/>
    </source>
</evidence>
<dbReference type="SUPFAM" id="SSF81524">
    <property type="entry name" value="14 kDa protein of cytochrome bc1 complex (Ubiquinol-cytochrome c reductase)"/>
    <property type="match status" value="1"/>
</dbReference>
<evidence type="ECO:0000256" key="3">
    <source>
        <dbReference type="ARBA" id="ARBA00016323"/>
    </source>
</evidence>
<keyword evidence="5" id="KW-0679">Respiratory chain</keyword>
<comment type="similarity">
    <text evidence="2">Belongs to the UQCRB/QCR7 family.</text>
</comment>
<comment type="subcellular location">
    <subcellularLocation>
        <location evidence="1">Mitochondrion inner membrane</location>
        <topology evidence="1">Peripheral membrane protein</topology>
        <orientation evidence="1">Matrix side</orientation>
    </subcellularLocation>
</comment>
<evidence type="ECO:0000256" key="8">
    <source>
        <dbReference type="ARBA" id="ARBA00023128"/>
    </source>
</evidence>
<evidence type="ECO:0000256" key="2">
    <source>
        <dbReference type="ARBA" id="ARBA00008554"/>
    </source>
</evidence>
<comment type="subunit">
    <text evidence="13">Component of the ubiquinol-cytochrome c oxidoreductase (cytochrome b-c1 complex, complex III, CIII), a multisubunit enzyme composed of 3 respiratory subunits cytochrome b, cytochrome c1 and Rieske protein, 2 core protein subunits, and additional low-molecular weight protein subunits. The complex exists as an obligatory dimer and forms supercomplexes (SCs) in the inner mitochondrial membrane with cytochrome c oxidase (complex IV, CIV).</text>
</comment>
<dbReference type="FunFam" id="1.10.1090.10:FF:000001">
    <property type="entry name" value="Cytochrome b-c1 complex subunit 7"/>
    <property type="match status" value="1"/>
</dbReference>
<dbReference type="Gene3D" id="1.10.1090.10">
    <property type="entry name" value="Cytochrome b-c1 complex subunit 7"/>
    <property type="match status" value="1"/>
</dbReference>
<evidence type="ECO:0000313" key="15">
    <source>
        <dbReference type="EMBL" id="KAK2160209.1"/>
    </source>
</evidence>
<feature type="non-terminal residue" evidence="15">
    <location>
        <position position="1"/>
    </location>
</feature>
<keyword evidence="4" id="KW-0813">Transport</keyword>
<evidence type="ECO:0000256" key="12">
    <source>
        <dbReference type="ARBA" id="ARBA00032927"/>
    </source>
</evidence>
<dbReference type="GO" id="GO:0005743">
    <property type="term" value="C:mitochondrial inner membrane"/>
    <property type="evidence" value="ECO:0007669"/>
    <property type="project" value="UniProtKB-SubCell"/>
</dbReference>
<dbReference type="GO" id="GO:0045275">
    <property type="term" value="C:respiratory chain complex III"/>
    <property type="evidence" value="ECO:0007669"/>
    <property type="project" value="InterPro"/>
</dbReference>
<reference evidence="15" key="1">
    <citation type="journal article" date="2023" name="Mol. Biol. Evol.">
        <title>Third-Generation Sequencing Reveals the Adaptive Role of the Epigenome in Three Deep-Sea Polychaetes.</title>
        <authorList>
            <person name="Perez M."/>
            <person name="Aroh O."/>
            <person name="Sun Y."/>
            <person name="Lan Y."/>
            <person name="Juniper S.K."/>
            <person name="Young C.R."/>
            <person name="Angers B."/>
            <person name="Qian P.Y."/>
        </authorList>
    </citation>
    <scope>NUCLEOTIDE SEQUENCE</scope>
    <source>
        <strain evidence="15">P08H-3</strain>
    </source>
</reference>
<evidence type="ECO:0000256" key="5">
    <source>
        <dbReference type="ARBA" id="ARBA00022660"/>
    </source>
</evidence>
<evidence type="ECO:0000256" key="7">
    <source>
        <dbReference type="ARBA" id="ARBA00022982"/>
    </source>
</evidence>
<comment type="subunit">
    <text evidence="14">Component of the ubiquinol-cytochrome c oxidoreductase (cytochrome b-c1 complex, complex III, CIII), a multisubunit enzyme composed of 11 subunits. The complex is composed of 3 respiratory subunits cytochrome b, cytochrome c1 and Rieske protein UQCRFS1, 2 core protein subunits UQCRC1/QCR1 and UQCRC2/QCR2, and 6 low-molecular weight protein subunits UQCRH/QCR6, UQCRB/QCR7, UQCRQ/QCR8, UQCR10/QCR9, UQCR11/QCR10 and subunit 9, the cleavage product of Rieske protein UQCRFS1. The complex exists as an obligatory dimer and forms supercomplexes (SCs) in the inner mitochondrial membrane with NADH-ubiquinone oxidoreductase (complex I, CI) and cytochrome c oxidase (complex IV, CIV), resulting in different assemblies (supercomplex SCI(1)III(2)IV(1) and megacomplex MCI(2)III(2)IV(2)).</text>
</comment>
<keyword evidence="7" id="KW-0249">Electron transport</keyword>
<dbReference type="Proteomes" id="UP001208570">
    <property type="component" value="Unassembled WGS sequence"/>
</dbReference>
<dbReference type="InterPro" id="IPR003197">
    <property type="entry name" value="QCR7"/>
</dbReference>
<evidence type="ECO:0000313" key="16">
    <source>
        <dbReference type="Proteomes" id="UP001208570"/>
    </source>
</evidence>
<protein>
    <recommendedName>
        <fullName evidence="3">Cytochrome b-c1 complex subunit 7</fullName>
    </recommendedName>
    <alternativeName>
        <fullName evidence="11">Complex III subunit 7</fullName>
    </alternativeName>
    <alternativeName>
        <fullName evidence="10">Complex III subunit VII</fullName>
    </alternativeName>
    <alternativeName>
        <fullName evidence="12">Ubiquinol-cytochrome c reductase complex 14 kDa protein</fullName>
    </alternativeName>
</protein>
<keyword evidence="6" id="KW-0999">Mitochondrion inner membrane</keyword>
<proteinExistence type="inferred from homology"/>
<sequence length="132" mass="15715">NSKSLPRLPFQRDLTEGQGCFKKVDMASKAVPVWRESLRRWAYYKSYFPQLGLMRDDTLHETAAVAEAIRRLPKNMQGERSFRISRAFLLSTQKTILPKEEWTKYEQDVHYLKPYLDQVEKEFAEKAEWNKK</sequence>
<organism evidence="15 16">
    <name type="scientific">Paralvinella palmiformis</name>
    <dbReference type="NCBI Taxonomy" id="53620"/>
    <lineage>
        <taxon>Eukaryota</taxon>
        <taxon>Metazoa</taxon>
        <taxon>Spiralia</taxon>
        <taxon>Lophotrochozoa</taxon>
        <taxon>Annelida</taxon>
        <taxon>Polychaeta</taxon>
        <taxon>Sedentaria</taxon>
        <taxon>Canalipalpata</taxon>
        <taxon>Terebellida</taxon>
        <taxon>Terebelliformia</taxon>
        <taxon>Alvinellidae</taxon>
        <taxon>Paralvinella</taxon>
    </lineage>
</organism>
<comment type="caution">
    <text evidence="15">The sequence shown here is derived from an EMBL/GenBank/DDBJ whole genome shotgun (WGS) entry which is preliminary data.</text>
</comment>
<gene>
    <name evidence="15" type="ORF">LSH36_138g09013</name>
</gene>
<dbReference type="EMBL" id="JAODUP010000138">
    <property type="protein sequence ID" value="KAK2160209.1"/>
    <property type="molecule type" value="Genomic_DNA"/>
</dbReference>
<dbReference type="PANTHER" id="PTHR12022:SF0">
    <property type="entry name" value="CYTOCHROME B-C1 COMPLEX SUBUNIT 7"/>
    <property type="match status" value="1"/>
</dbReference>
<name>A0AAD9NAM2_9ANNE</name>
<dbReference type="AlphaFoldDB" id="A0AAD9NAM2"/>
<evidence type="ECO:0000256" key="13">
    <source>
        <dbReference type="ARBA" id="ARBA00038521"/>
    </source>
</evidence>
<keyword evidence="16" id="KW-1185">Reference proteome</keyword>
<evidence type="ECO:0000256" key="6">
    <source>
        <dbReference type="ARBA" id="ARBA00022792"/>
    </source>
</evidence>
<dbReference type="PANTHER" id="PTHR12022">
    <property type="entry name" value="UBIQUINOL-CYTOCHROME C REDUCTASE COMPLEX 14 KD PROTEIN"/>
    <property type="match status" value="1"/>
</dbReference>
<evidence type="ECO:0000256" key="10">
    <source>
        <dbReference type="ARBA" id="ARBA00031021"/>
    </source>
</evidence>
<evidence type="ECO:0000256" key="14">
    <source>
        <dbReference type="ARBA" id="ARBA00046393"/>
    </source>
</evidence>
<dbReference type="GO" id="GO:0006122">
    <property type="term" value="P:mitochondrial electron transport, ubiquinol to cytochrome c"/>
    <property type="evidence" value="ECO:0007669"/>
    <property type="project" value="InterPro"/>
</dbReference>
<evidence type="ECO:0000256" key="4">
    <source>
        <dbReference type="ARBA" id="ARBA00022448"/>
    </source>
</evidence>
<dbReference type="Pfam" id="PF02271">
    <property type="entry name" value="UCR_14kD"/>
    <property type="match status" value="1"/>
</dbReference>
<accession>A0AAD9NAM2</accession>
<dbReference type="InterPro" id="IPR036544">
    <property type="entry name" value="QCR7_sf"/>
</dbReference>
<evidence type="ECO:0000256" key="9">
    <source>
        <dbReference type="ARBA" id="ARBA00023136"/>
    </source>
</evidence>
<keyword evidence="9" id="KW-0472">Membrane</keyword>